<evidence type="ECO:0000313" key="1">
    <source>
        <dbReference type="EMBL" id="MBY78601.1"/>
    </source>
</evidence>
<name>A0A2S2QLN0_9HEMI</name>
<dbReference type="EMBL" id="GGMS01009398">
    <property type="protein sequence ID" value="MBY78601.1"/>
    <property type="molecule type" value="Transcribed_RNA"/>
</dbReference>
<dbReference type="AlphaFoldDB" id="A0A2S2QLN0"/>
<gene>
    <name evidence="1" type="ORF">g.4090</name>
</gene>
<reference evidence="1" key="1">
    <citation type="submission" date="2018-04" db="EMBL/GenBank/DDBJ databases">
        <title>Transcriptome assembly of Sipha flava.</title>
        <authorList>
            <person name="Scully E.D."/>
            <person name="Geib S.M."/>
            <person name="Palmer N.A."/>
            <person name="Koch K."/>
            <person name="Bradshaw J."/>
            <person name="Heng-Moss T."/>
            <person name="Sarath G."/>
        </authorList>
    </citation>
    <scope>NUCLEOTIDE SEQUENCE</scope>
</reference>
<protein>
    <submittedName>
        <fullName evidence="1">Uncharacterized protein</fullName>
    </submittedName>
</protein>
<sequence length="164" mass="18182">MLTVNILHTYVSVLNMRTIHPTAGLIVGTITALPRARPNHNSDVTTTAISNCSTKRVRIAIVESATWVYFRVRGKERVAHICRLHPIVFSFGPSQGKRVRAAISPPFPLRPSPPPSSARPYCNTWRPRRFSPLSTRRNAVAKRQHAAAQGGTTLGAANFHWKNV</sequence>
<proteinExistence type="predicted"/>
<accession>A0A2S2QLN0</accession>
<organism evidence="1">
    <name type="scientific">Sipha flava</name>
    <name type="common">yellow sugarcane aphid</name>
    <dbReference type="NCBI Taxonomy" id="143950"/>
    <lineage>
        <taxon>Eukaryota</taxon>
        <taxon>Metazoa</taxon>
        <taxon>Ecdysozoa</taxon>
        <taxon>Arthropoda</taxon>
        <taxon>Hexapoda</taxon>
        <taxon>Insecta</taxon>
        <taxon>Pterygota</taxon>
        <taxon>Neoptera</taxon>
        <taxon>Paraneoptera</taxon>
        <taxon>Hemiptera</taxon>
        <taxon>Sternorrhyncha</taxon>
        <taxon>Aphidomorpha</taxon>
        <taxon>Aphidoidea</taxon>
        <taxon>Aphididae</taxon>
        <taxon>Sipha</taxon>
    </lineage>
</organism>